<sequence length="405" mass="45085">MIDDEQKTISGRGGAITLVLAGGSVWRSTEQGVFQRARGDAYTPWHDWRESDGTPLALVKAGILAANPHNTQPWAFRVTEDRIALYADRSRHLGSFDPYRREMYLGLGCVLENMMQAAGPNGYSVSLTVVPGELKLVQPSDGMALVAELKLDPAQVAPSTLHEAIERRHTQRGPYRNVQLEAAQRSGLLAQVEDERIGVRLFEEREERERFGALVVRATRAIIEDDVMVADSERWFRHSRRDIDEYRDGPTLDAAGLSPAMTALAKMLPRPDAETNHRYWLNATEKVQVPTAPALGLILVDDLYDIEQTLAAGRTWQRMHLWATTQGLAMQPLNQPVERVDREAELGGDPAARRDLEALLPGEHRRPTFAFRVGIAKTDGWPSPRRSVADTLLSDGSILSGERMA</sequence>
<evidence type="ECO:0000313" key="1">
    <source>
        <dbReference type="EMBL" id="QHC49414.1"/>
    </source>
</evidence>
<reference evidence="1 2" key="1">
    <citation type="submission" date="2019-01" db="EMBL/GenBank/DDBJ databases">
        <title>Complete genome of a denitifying bacterium Halomons sp. BC-M4-5.</title>
        <authorList>
            <person name="Wang L."/>
            <person name="Shao Z."/>
        </authorList>
    </citation>
    <scope>NUCLEOTIDE SEQUENCE [LARGE SCALE GENOMIC DNA]</scope>
    <source>
        <strain evidence="1 2">BC-M4-5</strain>
    </source>
</reference>
<dbReference type="EMBL" id="CP035042">
    <property type="protein sequence ID" value="QHC49414.1"/>
    <property type="molecule type" value="Genomic_DNA"/>
</dbReference>
<organism evidence="1 2">
    <name type="scientific">Billgrantia tianxiuensis</name>
    <dbReference type="NCBI Taxonomy" id="2497861"/>
    <lineage>
        <taxon>Bacteria</taxon>
        <taxon>Pseudomonadati</taxon>
        <taxon>Pseudomonadota</taxon>
        <taxon>Gammaproteobacteria</taxon>
        <taxon>Oceanospirillales</taxon>
        <taxon>Halomonadaceae</taxon>
        <taxon>Billgrantia</taxon>
    </lineage>
</organism>
<dbReference type="GO" id="GO:0016491">
    <property type="term" value="F:oxidoreductase activity"/>
    <property type="evidence" value="ECO:0007669"/>
    <property type="project" value="InterPro"/>
</dbReference>
<dbReference type="AlphaFoldDB" id="A0A6I6SLY4"/>
<dbReference type="OrthoDB" id="272552at2"/>
<name>A0A6I6SLY4_9GAMM</name>
<protein>
    <recommendedName>
        <fullName evidence="3">Nitroreductase family protein</fullName>
    </recommendedName>
</protein>
<accession>A0A6I6SLY4</accession>
<dbReference type="Gene3D" id="3.40.109.10">
    <property type="entry name" value="NADH Oxidase"/>
    <property type="match status" value="1"/>
</dbReference>
<keyword evidence="2" id="KW-1185">Reference proteome</keyword>
<dbReference type="KEGG" id="htx:EKK97_06980"/>
<gene>
    <name evidence="1" type="ORF">EKK97_06980</name>
</gene>
<proteinExistence type="predicted"/>
<dbReference type="NCBIfam" id="NF047509">
    <property type="entry name" value="Rv3131_FMN_oxido"/>
    <property type="match status" value="1"/>
</dbReference>
<dbReference type="SUPFAM" id="SSF55469">
    <property type="entry name" value="FMN-dependent nitroreductase-like"/>
    <property type="match status" value="2"/>
</dbReference>
<dbReference type="RefSeq" id="WP_159550639.1">
    <property type="nucleotide sequence ID" value="NZ_CP035042.1"/>
</dbReference>
<evidence type="ECO:0000313" key="2">
    <source>
        <dbReference type="Proteomes" id="UP000464013"/>
    </source>
</evidence>
<dbReference type="InterPro" id="IPR000415">
    <property type="entry name" value="Nitroreductase-like"/>
</dbReference>
<dbReference type="Proteomes" id="UP000464013">
    <property type="component" value="Chromosome"/>
</dbReference>
<evidence type="ECO:0008006" key="3">
    <source>
        <dbReference type="Google" id="ProtNLM"/>
    </source>
</evidence>